<gene>
    <name evidence="2" type="ORF">F503_08532</name>
</gene>
<evidence type="ECO:0000256" key="1">
    <source>
        <dbReference type="SAM" id="MobiDB-lite"/>
    </source>
</evidence>
<dbReference type="VEuPathDB" id="FungiDB:F503_08532"/>
<keyword evidence="3" id="KW-1185">Reference proteome</keyword>
<protein>
    <submittedName>
        <fullName evidence="2">Uncharacterized protein</fullName>
    </submittedName>
</protein>
<feature type="compositionally biased region" description="Acidic residues" evidence="1">
    <location>
        <begin position="121"/>
        <end position="145"/>
    </location>
</feature>
<feature type="compositionally biased region" description="Acidic residues" evidence="1">
    <location>
        <begin position="70"/>
        <end position="86"/>
    </location>
</feature>
<dbReference type="STRING" id="1262450.S3BNJ8"/>
<feature type="compositionally biased region" description="Low complexity" evidence="1">
    <location>
        <begin position="162"/>
        <end position="184"/>
    </location>
</feature>
<organism evidence="2 3">
    <name type="scientific">Ophiostoma piceae (strain UAMH 11346)</name>
    <name type="common">Sap stain fungus</name>
    <dbReference type="NCBI Taxonomy" id="1262450"/>
    <lineage>
        <taxon>Eukaryota</taxon>
        <taxon>Fungi</taxon>
        <taxon>Dikarya</taxon>
        <taxon>Ascomycota</taxon>
        <taxon>Pezizomycotina</taxon>
        <taxon>Sordariomycetes</taxon>
        <taxon>Sordariomycetidae</taxon>
        <taxon>Ophiostomatales</taxon>
        <taxon>Ophiostomataceae</taxon>
        <taxon>Ophiostoma</taxon>
    </lineage>
</organism>
<dbReference type="InterPro" id="IPR024526">
    <property type="entry name" value="DUF3807"/>
</dbReference>
<feature type="compositionally biased region" description="Basic and acidic residues" evidence="1">
    <location>
        <begin position="203"/>
        <end position="213"/>
    </location>
</feature>
<feature type="compositionally biased region" description="Basic and acidic residues" evidence="1">
    <location>
        <begin position="101"/>
        <end position="120"/>
    </location>
</feature>
<dbReference type="HOGENOM" id="CLU_086075_0_0_1"/>
<dbReference type="OMA" id="ISEADMF"/>
<dbReference type="AlphaFoldDB" id="S3BNJ8"/>
<name>S3BNJ8_OPHP1</name>
<evidence type="ECO:0000313" key="2">
    <source>
        <dbReference type="EMBL" id="EPE02769.1"/>
    </source>
</evidence>
<accession>S3BNJ8</accession>
<dbReference type="OrthoDB" id="5335351at2759"/>
<proteinExistence type="predicted"/>
<reference evidence="2 3" key="1">
    <citation type="journal article" date="2013" name="BMC Genomics">
        <title>The genome and transcriptome of the pine saprophyte Ophiostoma piceae, and a comparison with the bark beetle-associated pine pathogen Grosmannia clavigera.</title>
        <authorList>
            <person name="Haridas S."/>
            <person name="Wang Y."/>
            <person name="Lim L."/>
            <person name="Massoumi Alamouti S."/>
            <person name="Jackman S."/>
            <person name="Docking R."/>
            <person name="Robertson G."/>
            <person name="Birol I."/>
            <person name="Bohlmann J."/>
            <person name="Breuil C."/>
        </authorList>
    </citation>
    <scope>NUCLEOTIDE SEQUENCE [LARGE SCALE GENOMIC DNA]</scope>
    <source>
        <strain evidence="2 3">UAMH 11346</strain>
    </source>
</reference>
<sequence>MSILADIQVPQISRDELFTFHESHFAKVSVADFGVSFTGLQVPSAPVSTDQTGQVDGIGDEEYYEYEYEEGEGEYGAADDYDDEPFDPSVAHLVPDFEVVEPTKEAEETRGDIKDRKDNKDEEEQDDAEEGEIPDEGGDVEGNGEDEPRLKKKKKRRRKKNGASNANKAAGSNTASAGSSNDAAADQKPDKRGRQDRHHGRPPKPDLRKRTWDVVDQGLGSLDYDETETDPGSMPAPPQRRRIQYED</sequence>
<dbReference type="Pfam" id="PF12720">
    <property type="entry name" value="DUF3807"/>
    <property type="match status" value="1"/>
</dbReference>
<feature type="region of interest" description="Disordered" evidence="1">
    <location>
        <begin position="70"/>
        <end position="247"/>
    </location>
</feature>
<dbReference type="EMBL" id="KE148174">
    <property type="protein sequence ID" value="EPE02769.1"/>
    <property type="molecule type" value="Genomic_DNA"/>
</dbReference>
<evidence type="ECO:0000313" key="3">
    <source>
        <dbReference type="Proteomes" id="UP000016923"/>
    </source>
</evidence>
<feature type="compositionally biased region" description="Basic residues" evidence="1">
    <location>
        <begin position="150"/>
        <end position="161"/>
    </location>
</feature>
<dbReference type="PANTHER" id="PTHR40642">
    <property type="entry name" value="YALI0F31295P"/>
    <property type="match status" value="1"/>
</dbReference>
<dbReference type="Proteomes" id="UP000016923">
    <property type="component" value="Unassembled WGS sequence"/>
</dbReference>
<dbReference type="PANTHER" id="PTHR40642:SF1">
    <property type="entry name" value="YALI0F31295P"/>
    <property type="match status" value="1"/>
</dbReference>